<dbReference type="Gene3D" id="1.10.4080.10">
    <property type="entry name" value="ADP-ribosylation/Crystallin J1"/>
    <property type="match status" value="1"/>
</dbReference>
<sequence>MNGASWEDRTGRRARVRGCLLGGAIGDALGNPVEFLSLAGIRRAHGEHGVQGLLPDDEGVVGRVTDDTQMTLFTAEGLIRAHSRAASKGGGTEDGGAGTRIVRNAYLRWLDTQNHPAPPARGGDNPVRTGWLRRQPWLYARRAPGNACLTGLATGHVPEPTGRLGDPGPVNTGSKGCGTVMRSAPFGLVAQDAEEGFRLAYWCAQITHGHPTGAYAAGAFAAIVAHLLEGDSTQGAVLRAMELLRRHPGHEETTAALRAAVDLAAQGAPTGEKVETLGAGWVAEEALAIAVYCALVLPGADQVARSLLLSVNHSGDSDSTGAVCGNLLGARHGDVRLPPSWLVATEGRSVITEVADDLCVEFEHAVAWPDDRYPAY</sequence>
<dbReference type="PANTHER" id="PTHR16222:SF24">
    <property type="entry name" value="ADP-RIBOSYLHYDROLASE ARH3"/>
    <property type="match status" value="1"/>
</dbReference>
<dbReference type="Proteomes" id="UP001596200">
    <property type="component" value="Unassembled WGS sequence"/>
</dbReference>
<organism evidence="3 4">
    <name type="scientific">Streptomyces pulveraceus</name>
    <dbReference type="NCBI Taxonomy" id="68258"/>
    <lineage>
        <taxon>Bacteria</taxon>
        <taxon>Bacillati</taxon>
        <taxon>Actinomycetota</taxon>
        <taxon>Actinomycetes</taxon>
        <taxon>Kitasatosporales</taxon>
        <taxon>Streptomycetaceae</taxon>
        <taxon>Streptomyces</taxon>
    </lineage>
</organism>
<evidence type="ECO:0000256" key="2">
    <source>
        <dbReference type="ARBA" id="ARBA00022801"/>
    </source>
</evidence>
<evidence type="ECO:0000313" key="4">
    <source>
        <dbReference type="Proteomes" id="UP001596200"/>
    </source>
</evidence>
<evidence type="ECO:0000256" key="1">
    <source>
        <dbReference type="ARBA" id="ARBA00010702"/>
    </source>
</evidence>
<proteinExistence type="inferred from homology"/>
<evidence type="ECO:0000313" key="3">
    <source>
        <dbReference type="EMBL" id="MFC5912953.1"/>
    </source>
</evidence>
<keyword evidence="4" id="KW-1185">Reference proteome</keyword>
<comment type="similarity">
    <text evidence="1">Belongs to the ADP-ribosylglycohydrolase family.</text>
</comment>
<dbReference type="Pfam" id="PF03747">
    <property type="entry name" value="ADP_ribosyl_GH"/>
    <property type="match status" value="1"/>
</dbReference>
<protein>
    <submittedName>
        <fullName evidence="3">ADP-ribosylglycohydrolase family protein</fullName>
    </submittedName>
</protein>
<accession>A0ABW1GFX8</accession>
<dbReference type="SUPFAM" id="SSF101478">
    <property type="entry name" value="ADP-ribosylglycohydrolase"/>
    <property type="match status" value="1"/>
</dbReference>
<name>A0ABW1GFX8_9ACTN</name>
<gene>
    <name evidence="3" type="ORF">ACFP1B_05830</name>
</gene>
<dbReference type="InterPro" id="IPR005502">
    <property type="entry name" value="Ribosyl_crysJ1"/>
</dbReference>
<dbReference type="RefSeq" id="WP_344516298.1">
    <property type="nucleotide sequence ID" value="NZ_BAAATU010000037.1"/>
</dbReference>
<comment type="caution">
    <text evidence="3">The sequence shown here is derived from an EMBL/GenBank/DDBJ whole genome shotgun (WGS) entry which is preliminary data.</text>
</comment>
<dbReference type="EMBL" id="JBHSPU010000005">
    <property type="protein sequence ID" value="MFC5912953.1"/>
    <property type="molecule type" value="Genomic_DNA"/>
</dbReference>
<dbReference type="PANTHER" id="PTHR16222">
    <property type="entry name" value="ADP-RIBOSYLGLYCOHYDROLASE"/>
    <property type="match status" value="1"/>
</dbReference>
<reference evidence="4" key="1">
    <citation type="journal article" date="2019" name="Int. J. Syst. Evol. Microbiol.">
        <title>The Global Catalogue of Microorganisms (GCM) 10K type strain sequencing project: providing services to taxonomists for standard genome sequencing and annotation.</title>
        <authorList>
            <consortium name="The Broad Institute Genomics Platform"/>
            <consortium name="The Broad Institute Genome Sequencing Center for Infectious Disease"/>
            <person name="Wu L."/>
            <person name="Ma J."/>
        </authorList>
    </citation>
    <scope>NUCLEOTIDE SEQUENCE [LARGE SCALE GENOMIC DNA]</scope>
    <source>
        <strain evidence="4">JCM 4147</strain>
    </source>
</reference>
<dbReference type="InterPro" id="IPR036705">
    <property type="entry name" value="Ribosyl_crysJ1_sf"/>
</dbReference>
<keyword evidence="2" id="KW-0378">Hydrolase</keyword>
<dbReference type="InterPro" id="IPR050792">
    <property type="entry name" value="ADP-ribosylglycohydrolase"/>
</dbReference>